<feature type="signal peptide" evidence="8">
    <location>
        <begin position="1"/>
        <end position="24"/>
    </location>
</feature>
<keyword evidence="7" id="KW-0449">Lipoprotein</keyword>
<keyword evidence="6 7" id="KW-0998">Cell outer membrane</keyword>
<dbReference type="Pfam" id="PF02107">
    <property type="entry name" value="FlgH"/>
    <property type="match status" value="1"/>
</dbReference>
<evidence type="ECO:0000256" key="7">
    <source>
        <dbReference type="HAMAP-Rule" id="MF_00415"/>
    </source>
</evidence>
<keyword evidence="5 7" id="KW-0975">Bacterial flagellum</keyword>
<dbReference type="PANTHER" id="PTHR34933">
    <property type="entry name" value="FLAGELLAR L-RING PROTEIN"/>
    <property type="match status" value="1"/>
</dbReference>
<keyword evidence="3 7" id="KW-0732">Signal</keyword>
<dbReference type="STRING" id="147645.A6J80_07520"/>
<comment type="subcellular location">
    <subcellularLocation>
        <location evidence="7">Cell outer membrane</location>
        <topology evidence="7">Lipid-anchor</topology>
    </subcellularLocation>
    <subcellularLocation>
        <location evidence="7">Bacterial flagellum basal body</location>
    </subcellularLocation>
</comment>
<feature type="chain" id="PRO_5012685483" description="Flagellar L-ring protein" evidence="8">
    <location>
        <begin position="25"/>
        <end position="250"/>
    </location>
</feature>
<dbReference type="PANTHER" id="PTHR34933:SF1">
    <property type="entry name" value="FLAGELLAR L-RING PROTEIN"/>
    <property type="match status" value="1"/>
</dbReference>
<dbReference type="GO" id="GO:0009279">
    <property type="term" value="C:cell outer membrane"/>
    <property type="evidence" value="ECO:0007669"/>
    <property type="project" value="UniProtKB-SubCell"/>
</dbReference>
<reference evidence="9" key="1">
    <citation type="submission" date="2017-12" db="EMBL/GenBank/DDBJ databases">
        <title>FDA dAtabase for Regulatory Grade micrObial Sequences (FDA-ARGOS): Supporting development and validation of Infectious Disease Dx tests.</title>
        <authorList>
            <person name="Campos J."/>
            <person name="Goldberg B."/>
            <person name="Tallon L."/>
            <person name="Sadzewicz L."/>
            <person name="Sengamalay N."/>
            <person name="Ott S."/>
            <person name="Godinez A."/>
            <person name="Nagaraj S."/>
            <person name="Vyas G."/>
            <person name="Aluvathingal J."/>
            <person name="Nadendla S."/>
            <person name="Geyer C."/>
            <person name="Nandy P."/>
            <person name="Hobson J."/>
            <person name="Sichtig H."/>
        </authorList>
    </citation>
    <scope>NUCLEOTIDE SEQUENCE</scope>
    <source>
        <strain evidence="9">FDAARGOS_252</strain>
    </source>
</reference>
<dbReference type="NCBIfam" id="NF001305">
    <property type="entry name" value="PRK00249.1-5"/>
    <property type="match status" value="1"/>
</dbReference>
<dbReference type="GO" id="GO:0009427">
    <property type="term" value="C:bacterial-type flagellum basal body, distal rod, L ring"/>
    <property type="evidence" value="ECO:0007669"/>
    <property type="project" value="InterPro"/>
</dbReference>
<dbReference type="AlphaFoldDB" id="A0A1V0GQV3"/>
<organism evidence="9 10">
    <name type="scientific">Paracoccus yeei</name>
    <dbReference type="NCBI Taxonomy" id="147645"/>
    <lineage>
        <taxon>Bacteria</taxon>
        <taxon>Pseudomonadati</taxon>
        <taxon>Pseudomonadota</taxon>
        <taxon>Alphaproteobacteria</taxon>
        <taxon>Rhodobacterales</taxon>
        <taxon>Paracoccaceae</taxon>
        <taxon>Paracoccus</taxon>
    </lineage>
</organism>
<comment type="function">
    <text evidence="1 7">Assembles around the rod to form the L-ring and probably protects the motor/basal body from shearing forces during rotation.</text>
</comment>
<dbReference type="HAMAP" id="MF_00415">
    <property type="entry name" value="FlgH"/>
    <property type="match status" value="1"/>
</dbReference>
<evidence type="ECO:0000313" key="10">
    <source>
        <dbReference type="Proteomes" id="UP000191257"/>
    </source>
</evidence>
<comment type="subunit">
    <text evidence="7">The basal body constitutes a major portion of the flagellar organelle and consists of four rings (L,P,S, and M) mounted on a central rod.</text>
</comment>
<dbReference type="EMBL" id="CP020442">
    <property type="protein sequence ID" value="ARC36245.1"/>
    <property type="molecule type" value="Genomic_DNA"/>
</dbReference>
<gene>
    <name evidence="7" type="primary">flgH</name>
    <name evidence="9" type="ORF">A6J80_07520</name>
</gene>
<evidence type="ECO:0000256" key="2">
    <source>
        <dbReference type="ARBA" id="ARBA00006929"/>
    </source>
</evidence>
<accession>A0A1V0GQV3</accession>
<keyword evidence="9" id="KW-0282">Flagellum</keyword>
<dbReference type="GO" id="GO:0003774">
    <property type="term" value="F:cytoskeletal motor activity"/>
    <property type="evidence" value="ECO:0007669"/>
    <property type="project" value="InterPro"/>
</dbReference>
<evidence type="ECO:0000313" key="9">
    <source>
        <dbReference type="EMBL" id="ARC36245.1"/>
    </source>
</evidence>
<evidence type="ECO:0000256" key="8">
    <source>
        <dbReference type="SAM" id="SignalP"/>
    </source>
</evidence>
<proteinExistence type="inferred from homology"/>
<keyword evidence="4 7" id="KW-0472">Membrane</keyword>
<name>A0A1V0GQV3_9RHOB</name>
<dbReference type="eggNOG" id="COG2063">
    <property type="taxonomic scope" value="Bacteria"/>
</dbReference>
<dbReference type="PROSITE" id="PS51257">
    <property type="entry name" value="PROKAR_LIPOPROTEIN"/>
    <property type="match status" value="1"/>
</dbReference>
<evidence type="ECO:0000256" key="5">
    <source>
        <dbReference type="ARBA" id="ARBA00023143"/>
    </source>
</evidence>
<evidence type="ECO:0000256" key="1">
    <source>
        <dbReference type="ARBA" id="ARBA00002591"/>
    </source>
</evidence>
<keyword evidence="9" id="KW-0966">Cell projection</keyword>
<sequence>MWQNARLSPCLAAGSILLVLGASACGRVGQVGRVPQMTEAQQSAEFDAMTSPELAVETLPVRPDGAASLWTTSQNSLVADRRAANRGDILTVVIEINDQATIQNSSGRSRSASDKVSIPAMAGLPQRIDEALPEGASMDELAEASGSSTFKGSGNISRKDKITLRVAATVIERLPNGVLRIEGTQEVRVNYEVRVLTVSGFVRPSDIGRKNEIAYDRIAGARISYGGRGQISDVQQPRYGQQMADILLPY</sequence>
<evidence type="ECO:0000256" key="3">
    <source>
        <dbReference type="ARBA" id="ARBA00022729"/>
    </source>
</evidence>
<comment type="similarity">
    <text evidence="2 7">Belongs to the FlgH family.</text>
</comment>
<keyword evidence="10" id="KW-1185">Reference proteome</keyword>
<dbReference type="RefSeq" id="WP_080621026.1">
    <property type="nucleotide sequence ID" value="NZ_CAUQGX010000005.1"/>
</dbReference>
<dbReference type="GO" id="GO:0071973">
    <property type="term" value="P:bacterial-type flagellum-dependent cell motility"/>
    <property type="evidence" value="ECO:0007669"/>
    <property type="project" value="InterPro"/>
</dbReference>
<dbReference type="PRINTS" id="PR01008">
    <property type="entry name" value="FLGLRINGFLGH"/>
</dbReference>
<dbReference type="Proteomes" id="UP000191257">
    <property type="component" value="Chromosome"/>
</dbReference>
<evidence type="ECO:0000256" key="6">
    <source>
        <dbReference type="ARBA" id="ARBA00023237"/>
    </source>
</evidence>
<protein>
    <recommendedName>
        <fullName evidence="7">Flagellar L-ring protein</fullName>
    </recommendedName>
    <alternativeName>
        <fullName evidence="7">Basal body L-ring protein</fullName>
    </alternativeName>
</protein>
<dbReference type="KEGG" id="pye:A6J80_07520"/>
<keyword evidence="9" id="KW-0969">Cilium</keyword>
<evidence type="ECO:0000256" key="4">
    <source>
        <dbReference type="ARBA" id="ARBA00023136"/>
    </source>
</evidence>
<dbReference type="InterPro" id="IPR000527">
    <property type="entry name" value="Flag_Lring"/>
</dbReference>